<dbReference type="EMBL" id="JADOET010000050">
    <property type="protein sequence ID" value="MBF8151630.1"/>
    <property type="molecule type" value="Genomic_DNA"/>
</dbReference>
<dbReference type="RefSeq" id="WP_195872875.1">
    <property type="nucleotide sequence ID" value="NZ_JADOET010000050.1"/>
</dbReference>
<name>A0ABS0EME3_9FLAO</name>
<comment type="caution">
    <text evidence="1">The sequence shown here is derived from an EMBL/GenBank/DDBJ whole genome shotgun (WGS) entry which is preliminary data.</text>
</comment>
<proteinExistence type="predicted"/>
<evidence type="ECO:0000313" key="1">
    <source>
        <dbReference type="EMBL" id="MBF8151630.1"/>
    </source>
</evidence>
<feature type="non-terminal residue" evidence="1">
    <location>
        <position position="1"/>
    </location>
</feature>
<reference evidence="1 2" key="1">
    <citation type="submission" date="2020-11" db="EMBL/GenBank/DDBJ databases">
        <title>Winogradskyella marina sp. nov., isolated from marine sediment.</title>
        <authorList>
            <person name="Bo J."/>
            <person name="Wang S."/>
            <person name="Song X."/>
            <person name="Du Z."/>
        </authorList>
    </citation>
    <scope>NUCLEOTIDE SEQUENCE [LARGE SCALE GENOMIC DNA]</scope>
    <source>
        <strain evidence="1 2">F6397</strain>
    </source>
</reference>
<evidence type="ECO:0000313" key="2">
    <source>
        <dbReference type="Proteomes" id="UP000611215"/>
    </source>
</evidence>
<feature type="non-terminal residue" evidence="1">
    <location>
        <position position="242"/>
    </location>
</feature>
<protein>
    <submittedName>
        <fullName evidence="1">Uncharacterized protein</fullName>
    </submittedName>
</protein>
<gene>
    <name evidence="1" type="ORF">ITJ86_17175</name>
</gene>
<dbReference type="Proteomes" id="UP000611215">
    <property type="component" value="Unassembled WGS sequence"/>
</dbReference>
<sequence>RNTGATYPDWNLIGNPYPSYLDMELFLNHVLDNGTNPVTTNLSILEDISGIYGYDGDASDGWSIITLANASEKLMTPGQGFFVAANATYQDTYDITFDPSMRATGTDDDFIAGRSANVLTFLKLNASTATNSYGTEFYFNANASRGIDPGYDGKILGNVAPNFAIYSHLVEGDAELPIALQALNPSDLTNTIIPLGVNSNQGEQLTFSIDESTLPNDVNVYLEDNVAHTVTLLNSGDYTLTP</sequence>
<organism evidence="1 2">
    <name type="scientific">Winogradskyella marina</name>
    <dbReference type="NCBI Taxonomy" id="2785530"/>
    <lineage>
        <taxon>Bacteria</taxon>
        <taxon>Pseudomonadati</taxon>
        <taxon>Bacteroidota</taxon>
        <taxon>Flavobacteriia</taxon>
        <taxon>Flavobacteriales</taxon>
        <taxon>Flavobacteriaceae</taxon>
        <taxon>Winogradskyella</taxon>
    </lineage>
</organism>
<keyword evidence="2" id="KW-1185">Reference proteome</keyword>
<accession>A0ABS0EME3</accession>